<keyword evidence="7" id="KW-0375">Hydrogen ion transport</keyword>
<keyword evidence="5" id="KW-0597">Phosphoprotein</keyword>
<dbReference type="GO" id="GO:0045259">
    <property type="term" value="C:proton-transporting ATP synthase complex"/>
    <property type="evidence" value="ECO:0007669"/>
    <property type="project" value="UniProtKB-KW"/>
</dbReference>
<evidence type="ECO:0000256" key="5">
    <source>
        <dbReference type="ARBA" id="ARBA00022553"/>
    </source>
</evidence>
<organism evidence="21 22">
    <name type="scientific">Silurus meridionalis</name>
    <name type="common">Southern catfish</name>
    <name type="synonym">Silurus soldatovi meridionalis</name>
    <dbReference type="NCBI Taxonomy" id="175797"/>
    <lineage>
        <taxon>Eukaryota</taxon>
        <taxon>Metazoa</taxon>
        <taxon>Chordata</taxon>
        <taxon>Craniata</taxon>
        <taxon>Vertebrata</taxon>
        <taxon>Euteleostomi</taxon>
        <taxon>Actinopterygii</taxon>
        <taxon>Neopterygii</taxon>
        <taxon>Teleostei</taxon>
        <taxon>Ostariophysi</taxon>
        <taxon>Siluriformes</taxon>
        <taxon>Siluridae</taxon>
        <taxon>Silurus</taxon>
    </lineage>
</organism>
<evidence type="ECO:0000256" key="7">
    <source>
        <dbReference type="ARBA" id="ARBA00022781"/>
    </source>
</evidence>
<name>A0A8T0AFL7_SILME</name>
<evidence type="ECO:0000256" key="2">
    <source>
        <dbReference type="ARBA" id="ARBA00005895"/>
    </source>
</evidence>
<dbReference type="EMBL" id="JABFDY010000022">
    <property type="protein sequence ID" value="KAF7691101.1"/>
    <property type="molecule type" value="Genomic_DNA"/>
</dbReference>
<evidence type="ECO:0000256" key="10">
    <source>
        <dbReference type="ARBA" id="ARBA00022990"/>
    </source>
</evidence>
<feature type="region of interest" description="Disordered" evidence="19">
    <location>
        <begin position="1"/>
        <end position="31"/>
    </location>
</feature>
<evidence type="ECO:0000256" key="14">
    <source>
        <dbReference type="ARBA" id="ARBA00023310"/>
    </source>
</evidence>
<keyword evidence="10" id="KW-0007">Acetylation</keyword>
<keyword evidence="8" id="KW-0999">Mitochondrion inner membrane</keyword>
<evidence type="ECO:0000256" key="1">
    <source>
        <dbReference type="ARBA" id="ARBA00004434"/>
    </source>
</evidence>
<keyword evidence="12" id="KW-0496">Mitochondrion</keyword>
<accession>A0A8T0AFL7</accession>
<comment type="caution">
    <text evidence="21">The sequence shown here is derived from an EMBL/GenBank/DDBJ whole genome shotgun (WGS) entry which is preliminary data.</text>
</comment>
<evidence type="ECO:0000256" key="18">
    <source>
        <dbReference type="ARBA" id="ARBA00070733"/>
    </source>
</evidence>
<evidence type="ECO:0000256" key="16">
    <source>
        <dbReference type="ARBA" id="ARBA00054012"/>
    </source>
</evidence>
<evidence type="ECO:0000256" key="13">
    <source>
        <dbReference type="ARBA" id="ARBA00023136"/>
    </source>
</evidence>
<evidence type="ECO:0000256" key="8">
    <source>
        <dbReference type="ARBA" id="ARBA00022792"/>
    </source>
</evidence>
<dbReference type="PANTHER" id="PTHR13080">
    <property type="entry name" value="ATP SYNTHASE F CHAIN, MITOCHONDRIAL-RELATED"/>
    <property type="match status" value="1"/>
</dbReference>
<comment type="subunit">
    <text evidence="17">Component of the ATP synthase complex composed at least of ATP5F1A/subunit alpha, ATP5F1B/subunit beta, ATP5MC1/subunit c (homooctomer), MT-ATP6/subunit a, MT-ATP8/subunit 8, ATP5ME/subunit e, ATP5MF/subunit f, ATP5MG/subunit g, ATP5MK/subunit k, ATP5MJ/subunit j, ATP5F1C/subunit gamma, ATP5F1D/subunit delta, ATP5F1E/subunit epsilon, ATP5PF/subunit F6, ATP5PB/subunit b, ATP5PD/subunit d, ATP5PO/subunit OSCP. ATP synthase complex consists of a soluble F(1) head domain (subunits alpha(3) and beta(3)) - the catalytic core - and a membrane F(0) domain - the membrane proton channel (subunits c, a, 8, e, f, g, k and j). These two domains are linked by a central stalk (subunits gamma, delta, and epsilon) rotating inside the F1 region and a stationary peripheral stalk (subunits F6, b, d, and OSCP).</text>
</comment>
<sequence length="152" mass="17411">MLSPCLHRTDSDSVQTMLQSTTQGNPPNKNRDVISVIVNAPPLYFPLHFIPNIHRGSHQAQSKMADRPVPLVEKRLMDVKLGQLPAWFGTRDFTPNGLIGSVRRGYGRYYNKYINVKKGGFGGVAMILAGYVVLSYVWEYDHIKHDRWRKYH</sequence>
<feature type="compositionally biased region" description="Polar residues" evidence="19">
    <location>
        <begin position="12"/>
        <end position="28"/>
    </location>
</feature>
<keyword evidence="3" id="KW-0813">Transport</keyword>
<evidence type="ECO:0000313" key="22">
    <source>
        <dbReference type="Proteomes" id="UP000606274"/>
    </source>
</evidence>
<dbReference type="GO" id="GO:0005743">
    <property type="term" value="C:mitochondrial inner membrane"/>
    <property type="evidence" value="ECO:0007669"/>
    <property type="project" value="UniProtKB-SubCell"/>
</dbReference>
<dbReference type="GO" id="GO:0042776">
    <property type="term" value="P:proton motive force-driven mitochondrial ATP synthesis"/>
    <property type="evidence" value="ECO:0007669"/>
    <property type="project" value="TreeGrafter"/>
</dbReference>
<evidence type="ECO:0000256" key="11">
    <source>
        <dbReference type="ARBA" id="ARBA00023065"/>
    </source>
</evidence>
<comment type="similarity">
    <text evidence="2">Belongs to the ATPase F chain family.</text>
</comment>
<dbReference type="AlphaFoldDB" id="A0A8T0AFL7"/>
<proteinExistence type="inferred from homology"/>
<evidence type="ECO:0000256" key="6">
    <source>
        <dbReference type="ARBA" id="ARBA00022692"/>
    </source>
</evidence>
<reference evidence="21" key="1">
    <citation type="submission" date="2020-08" db="EMBL/GenBank/DDBJ databases">
        <title>Chromosome-level assembly of Southern catfish (Silurus meridionalis) provides insights into visual adaptation to the nocturnal and benthic lifestyles.</title>
        <authorList>
            <person name="Zhang Y."/>
            <person name="Wang D."/>
            <person name="Peng Z."/>
        </authorList>
    </citation>
    <scope>NUCLEOTIDE SEQUENCE</scope>
    <source>
        <strain evidence="21">SWU-2019-XX</strain>
        <tissue evidence="21">Muscle</tissue>
    </source>
</reference>
<protein>
    <recommendedName>
        <fullName evidence="18">ATP synthase F(0) complex subunit f, mitochondrial</fullName>
    </recommendedName>
    <alternativeName>
        <fullName evidence="15">ATP synthase membrane subunit f</fullName>
    </alternativeName>
</protein>
<dbReference type="Proteomes" id="UP000606274">
    <property type="component" value="Unassembled WGS sequence"/>
</dbReference>
<evidence type="ECO:0000256" key="19">
    <source>
        <dbReference type="SAM" id="MobiDB-lite"/>
    </source>
</evidence>
<feature type="transmembrane region" description="Helical" evidence="20">
    <location>
        <begin position="119"/>
        <end position="138"/>
    </location>
</feature>
<comment type="subcellular location">
    <subcellularLocation>
        <location evidence="1">Mitochondrion inner membrane</location>
        <topology evidence="1">Single-pass membrane protein</topology>
    </subcellularLocation>
</comment>
<comment type="function">
    <text evidence="16">Subunit f, of the mitochondrial membrane ATP synthase complex (F(1)F(0) ATP synthase or Complex V) that produces ATP from ADP in the presence of a proton gradient across the membrane which is generated by electron transport complexes of the respiratory chain. ATP synthase complex consist of a soluble F(1) head domain - the catalytic core - and a membrane F(1) domain - the membrane proton channel. These two domains are linked by a central stalk rotating inside the F(1) region and a stationary peripheral stalk. During catalysis, ATP synthesis in the catalytic domain of F(1) is coupled via a rotary mechanism of the central stalk subunits to proton translocation. In vivo, can only synthesize ATP although its ATP hydrolase activity can be activated artificially in vitro. Part of the complex F(0) domain.</text>
</comment>
<keyword evidence="6 20" id="KW-0812">Transmembrane</keyword>
<dbReference type="PANTHER" id="PTHR13080:SF16">
    <property type="entry name" value="ATP SYNTHASE SUBUNIT F, MITOCHONDRIAL"/>
    <property type="match status" value="1"/>
</dbReference>
<keyword evidence="11" id="KW-0406">Ion transport</keyword>
<evidence type="ECO:0000256" key="12">
    <source>
        <dbReference type="ARBA" id="ARBA00023128"/>
    </source>
</evidence>
<evidence type="ECO:0000256" key="9">
    <source>
        <dbReference type="ARBA" id="ARBA00022989"/>
    </source>
</evidence>
<keyword evidence="4" id="KW-0138">CF(0)</keyword>
<keyword evidence="14" id="KW-0066">ATP synthesis</keyword>
<dbReference type="InterPro" id="IPR019344">
    <property type="entry name" value="F1F0-ATPsyn_F_prd"/>
</dbReference>
<evidence type="ECO:0000256" key="17">
    <source>
        <dbReference type="ARBA" id="ARBA00064647"/>
    </source>
</evidence>
<evidence type="ECO:0000256" key="15">
    <source>
        <dbReference type="ARBA" id="ARBA00032201"/>
    </source>
</evidence>
<evidence type="ECO:0000256" key="4">
    <source>
        <dbReference type="ARBA" id="ARBA00022547"/>
    </source>
</evidence>
<dbReference type="Pfam" id="PF10206">
    <property type="entry name" value="WRW"/>
    <property type="match status" value="1"/>
</dbReference>
<evidence type="ECO:0000313" key="21">
    <source>
        <dbReference type="EMBL" id="KAF7691101.1"/>
    </source>
</evidence>
<gene>
    <name evidence="21" type="ORF">HF521_011398</name>
</gene>
<evidence type="ECO:0000256" key="20">
    <source>
        <dbReference type="SAM" id="Phobius"/>
    </source>
</evidence>
<keyword evidence="22" id="KW-1185">Reference proteome</keyword>
<keyword evidence="9 20" id="KW-1133">Transmembrane helix</keyword>
<evidence type="ECO:0000256" key="3">
    <source>
        <dbReference type="ARBA" id="ARBA00022448"/>
    </source>
</evidence>
<dbReference type="GO" id="GO:0046933">
    <property type="term" value="F:proton-transporting ATP synthase activity, rotational mechanism"/>
    <property type="evidence" value="ECO:0007669"/>
    <property type="project" value="TreeGrafter"/>
</dbReference>
<keyword evidence="13 20" id="KW-0472">Membrane</keyword>